<comment type="caution">
    <text evidence="9">The sequence shown here is derived from an EMBL/GenBank/DDBJ whole genome shotgun (WGS) entry which is preliminary data.</text>
</comment>
<feature type="domain" description="ABC transmembrane type-1" evidence="8">
    <location>
        <begin position="72"/>
        <end position="262"/>
    </location>
</feature>
<organism evidence="9 10">
    <name type="scientific">Paenibacillus sepulcri</name>
    <dbReference type="NCBI Taxonomy" id="359917"/>
    <lineage>
        <taxon>Bacteria</taxon>
        <taxon>Bacillati</taxon>
        <taxon>Bacillota</taxon>
        <taxon>Bacilli</taxon>
        <taxon>Bacillales</taxon>
        <taxon>Paenibacillaceae</taxon>
        <taxon>Paenibacillus</taxon>
    </lineage>
</organism>
<dbReference type="PROSITE" id="PS50928">
    <property type="entry name" value="ABC_TM1"/>
    <property type="match status" value="1"/>
</dbReference>
<dbReference type="Proteomes" id="UP001519887">
    <property type="component" value="Unassembled WGS sequence"/>
</dbReference>
<evidence type="ECO:0000256" key="1">
    <source>
        <dbReference type="ARBA" id="ARBA00004651"/>
    </source>
</evidence>
<feature type="transmembrane region" description="Helical" evidence="7">
    <location>
        <begin position="12"/>
        <end position="33"/>
    </location>
</feature>
<comment type="similarity">
    <text evidence="7">Belongs to the binding-protein-dependent transport system permease family.</text>
</comment>
<evidence type="ECO:0000256" key="5">
    <source>
        <dbReference type="ARBA" id="ARBA00022989"/>
    </source>
</evidence>
<keyword evidence="3" id="KW-1003">Cell membrane</keyword>
<dbReference type="InterPro" id="IPR000515">
    <property type="entry name" value="MetI-like"/>
</dbReference>
<proteinExistence type="inferred from homology"/>
<feature type="transmembrane region" description="Helical" evidence="7">
    <location>
        <begin position="109"/>
        <end position="131"/>
    </location>
</feature>
<keyword evidence="2 7" id="KW-0813">Transport</keyword>
<accession>A0ABS7BWK0</accession>
<dbReference type="Gene3D" id="1.10.3720.10">
    <property type="entry name" value="MetI-like"/>
    <property type="match status" value="1"/>
</dbReference>
<evidence type="ECO:0000313" key="9">
    <source>
        <dbReference type="EMBL" id="MBW7452975.1"/>
    </source>
</evidence>
<feature type="transmembrane region" description="Helical" evidence="7">
    <location>
        <begin position="243"/>
        <end position="262"/>
    </location>
</feature>
<dbReference type="CDD" id="cd06261">
    <property type="entry name" value="TM_PBP2"/>
    <property type="match status" value="1"/>
</dbReference>
<evidence type="ECO:0000256" key="4">
    <source>
        <dbReference type="ARBA" id="ARBA00022692"/>
    </source>
</evidence>
<dbReference type="EMBL" id="JAHZIK010000029">
    <property type="protein sequence ID" value="MBW7452975.1"/>
    <property type="molecule type" value="Genomic_DNA"/>
</dbReference>
<keyword evidence="10" id="KW-1185">Reference proteome</keyword>
<sequence length="277" mass="31827">MGNIGRKAELFVVYVCLILFALCFIIPFFWLIAESLKAPSELFEVPTKWWPETPQWVNFSLVFTSFPFMLYLKNTIIILIPNIIGSVISNSLIAYGFARLDWKYRDRVFVLVLITMILPFQVTMIPLFLLFQQFNWIGTFLPLIVPSFFGNAFFIFLLRQFLLGIPKELSYSAKIDGANEFQIYWKIIMPLAKPVISTVVIFAFLGTWNDFIGPLIFLSDNKLYTLSLGAQQIMGTYDPKWNILMALGVTMTLPVLILFFLLQKYFIQGVAMSGIKG</sequence>
<dbReference type="Pfam" id="PF00528">
    <property type="entry name" value="BPD_transp_1"/>
    <property type="match status" value="1"/>
</dbReference>
<evidence type="ECO:0000259" key="8">
    <source>
        <dbReference type="PROSITE" id="PS50928"/>
    </source>
</evidence>
<gene>
    <name evidence="9" type="ORF">K0U00_02825</name>
</gene>
<evidence type="ECO:0000313" key="10">
    <source>
        <dbReference type="Proteomes" id="UP001519887"/>
    </source>
</evidence>
<keyword evidence="4 7" id="KW-0812">Transmembrane</keyword>
<evidence type="ECO:0000256" key="2">
    <source>
        <dbReference type="ARBA" id="ARBA00022448"/>
    </source>
</evidence>
<keyword evidence="5 7" id="KW-1133">Transmembrane helix</keyword>
<reference evidence="9 10" key="1">
    <citation type="submission" date="2021-07" db="EMBL/GenBank/DDBJ databases">
        <title>Paenibacillus radiodurans sp. nov., isolated from the southeastern edge of Tengger Desert.</title>
        <authorList>
            <person name="Zhang G."/>
        </authorList>
    </citation>
    <scope>NUCLEOTIDE SEQUENCE [LARGE SCALE GENOMIC DNA]</scope>
    <source>
        <strain evidence="9 10">CCM 7311</strain>
    </source>
</reference>
<feature type="transmembrane region" description="Helical" evidence="7">
    <location>
        <begin position="76"/>
        <end position="97"/>
    </location>
</feature>
<dbReference type="InterPro" id="IPR035906">
    <property type="entry name" value="MetI-like_sf"/>
</dbReference>
<dbReference type="PANTHER" id="PTHR43744:SF6">
    <property type="entry name" value="ABC TRANSPORTER PERMEASE PROTEIN YESQ-RELATED"/>
    <property type="match status" value="1"/>
</dbReference>
<name>A0ABS7BWK0_9BACL</name>
<protein>
    <submittedName>
        <fullName evidence="9">Carbohydrate ABC transporter permease</fullName>
    </submittedName>
</protein>
<keyword evidence="6 7" id="KW-0472">Membrane</keyword>
<evidence type="ECO:0000256" key="7">
    <source>
        <dbReference type="RuleBase" id="RU363032"/>
    </source>
</evidence>
<evidence type="ECO:0000256" key="6">
    <source>
        <dbReference type="ARBA" id="ARBA00023136"/>
    </source>
</evidence>
<evidence type="ECO:0000256" key="3">
    <source>
        <dbReference type="ARBA" id="ARBA00022475"/>
    </source>
</evidence>
<dbReference type="SUPFAM" id="SSF161098">
    <property type="entry name" value="MetI-like"/>
    <property type="match status" value="1"/>
</dbReference>
<comment type="subcellular location">
    <subcellularLocation>
        <location evidence="1 7">Cell membrane</location>
        <topology evidence="1 7">Multi-pass membrane protein</topology>
    </subcellularLocation>
</comment>
<dbReference type="RefSeq" id="WP_210037776.1">
    <property type="nucleotide sequence ID" value="NZ_JBHLVU010000022.1"/>
</dbReference>
<feature type="transmembrane region" description="Helical" evidence="7">
    <location>
        <begin position="143"/>
        <end position="162"/>
    </location>
</feature>
<dbReference type="PANTHER" id="PTHR43744">
    <property type="entry name" value="ABC TRANSPORTER PERMEASE PROTEIN MG189-RELATED-RELATED"/>
    <property type="match status" value="1"/>
</dbReference>